<reference evidence="4" key="1">
    <citation type="journal article" date="2019" name="Int. J. Syst. Evol. Microbiol.">
        <title>The Global Catalogue of Microorganisms (GCM) 10K type strain sequencing project: providing services to taxonomists for standard genome sequencing and annotation.</title>
        <authorList>
            <consortium name="The Broad Institute Genomics Platform"/>
            <consortium name="The Broad Institute Genome Sequencing Center for Infectious Disease"/>
            <person name="Wu L."/>
            <person name="Ma J."/>
        </authorList>
    </citation>
    <scope>NUCLEOTIDE SEQUENCE [LARGE SCALE GENOMIC DNA]</scope>
    <source>
        <strain evidence="4">KCTC 52141</strain>
    </source>
</reference>
<gene>
    <name evidence="3" type="ORF">ACFOEB_07540</name>
</gene>
<dbReference type="SUPFAM" id="SSF55447">
    <property type="entry name" value="CO dehydrogenase flavoprotein C-terminal domain-like"/>
    <property type="match status" value="1"/>
</dbReference>
<protein>
    <submittedName>
        <fullName evidence="3">FAD binding domain-containing protein</fullName>
    </submittedName>
</protein>
<dbReference type="InterPro" id="IPR016169">
    <property type="entry name" value="FAD-bd_PCMH_sub2"/>
</dbReference>
<dbReference type="Gene3D" id="3.30.390.50">
    <property type="entry name" value="CO dehydrogenase flavoprotein, C-terminal domain"/>
    <property type="match status" value="1"/>
</dbReference>
<dbReference type="PANTHER" id="PTHR42659:SF9">
    <property type="entry name" value="XANTHINE DEHYDROGENASE FAD-BINDING SUBUNIT XDHB-RELATED"/>
    <property type="match status" value="1"/>
</dbReference>
<keyword evidence="1" id="KW-0285">Flavoprotein</keyword>
<evidence type="ECO:0000256" key="1">
    <source>
        <dbReference type="ARBA" id="ARBA00022827"/>
    </source>
</evidence>
<proteinExistence type="predicted"/>
<keyword evidence="4" id="KW-1185">Reference proteome</keyword>
<dbReference type="PANTHER" id="PTHR42659">
    <property type="entry name" value="XANTHINE DEHYDROGENASE SUBUNIT C-RELATED"/>
    <property type="match status" value="1"/>
</dbReference>
<name>A0ABV7HQT0_9GAMM</name>
<dbReference type="Pfam" id="PF00941">
    <property type="entry name" value="FAD_binding_5"/>
    <property type="match status" value="1"/>
</dbReference>
<accession>A0ABV7HQT0</accession>
<evidence type="ECO:0000259" key="2">
    <source>
        <dbReference type="PROSITE" id="PS51387"/>
    </source>
</evidence>
<dbReference type="InterPro" id="IPR005107">
    <property type="entry name" value="CO_DH_flav_C"/>
</dbReference>
<dbReference type="InterPro" id="IPR051312">
    <property type="entry name" value="Diverse_Substr_Oxidored"/>
</dbReference>
<dbReference type="InterPro" id="IPR036318">
    <property type="entry name" value="FAD-bd_PCMH-like_sf"/>
</dbReference>
<dbReference type="InterPro" id="IPR036683">
    <property type="entry name" value="CO_DH_flav_C_dom_sf"/>
</dbReference>
<dbReference type="Pfam" id="PF03450">
    <property type="entry name" value="CO_deh_flav_C"/>
    <property type="match status" value="1"/>
</dbReference>
<comment type="caution">
    <text evidence="3">The sequence shown here is derived from an EMBL/GenBank/DDBJ whole genome shotgun (WGS) entry which is preliminary data.</text>
</comment>
<organism evidence="3 4">
    <name type="scientific">Gilvimarinus japonicus</name>
    <dbReference type="NCBI Taxonomy" id="1796469"/>
    <lineage>
        <taxon>Bacteria</taxon>
        <taxon>Pseudomonadati</taxon>
        <taxon>Pseudomonadota</taxon>
        <taxon>Gammaproteobacteria</taxon>
        <taxon>Cellvibrionales</taxon>
        <taxon>Cellvibrionaceae</taxon>
        <taxon>Gilvimarinus</taxon>
    </lineage>
</organism>
<dbReference type="InterPro" id="IPR002346">
    <property type="entry name" value="Mopterin_DH_FAD-bd"/>
</dbReference>
<feature type="domain" description="FAD-binding PCMH-type" evidence="2">
    <location>
        <begin position="1"/>
        <end position="219"/>
    </location>
</feature>
<dbReference type="InterPro" id="IPR016167">
    <property type="entry name" value="FAD-bd_PCMH_sub1"/>
</dbReference>
<dbReference type="SUPFAM" id="SSF56176">
    <property type="entry name" value="FAD-binding/transporter-associated domain-like"/>
    <property type="match status" value="1"/>
</dbReference>
<dbReference type="PROSITE" id="PS51387">
    <property type="entry name" value="FAD_PCMH"/>
    <property type="match status" value="1"/>
</dbReference>
<keyword evidence="1" id="KW-0274">FAD</keyword>
<evidence type="ECO:0000313" key="3">
    <source>
        <dbReference type="EMBL" id="MFC3155049.1"/>
    </source>
</evidence>
<dbReference type="SMART" id="SM01092">
    <property type="entry name" value="CO_deh_flav_C"/>
    <property type="match status" value="1"/>
</dbReference>
<sequence length="349" mass="37516">MIPFDYHNAQTVKEAAALIDHRSVQAIAGGTTLIDLMKLNVLTPASLVHVRDALPSGVSSDEQTLHIGAATTMAELADAEKGGRAFPVIRQSLILAASPQIRNMATIGGNLLQRTRSPYYRHPDMPIDGHAITNHGEDVDTAMLAVLGNSGRLVGMYPGDFAISAVAFDAQLELSNGETNRRVNAREFYQVPQQKEFQYSTKLKPNEVITGVIFPVSASLKNSYYFKIRDRSSYAFALASAAVGLDIQNGIIRRANVGIGGLGSIPWHSSAAEQALTGQAPTDDVFRAAAQAALASAQPPAGLEYKVTLAQRTLERALQTLRDDGPLDDDALWAMQHGRSDTQPTQRGA</sequence>
<dbReference type="InterPro" id="IPR016166">
    <property type="entry name" value="FAD-bd_PCMH"/>
</dbReference>
<dbReference type="Proteomes" id="UP001595548">
    <property type="component" value="Unassembled WGS sequence"/>
</dbReference>
<dbReference type="RefSeq" id="WP_382415579.1">
    <property type="nucleotide sequence ID" value="NZ_AP031500.1"/>
</dbReference>
<dbReference type="EMBL" id="JBHRTL010000006">
    <property type="protein sequence ID" value="MFC3155049.1"/>
    <property type="molecule type" value="Genomic_DNA"/>
</dbReference>
<evidence type="ECO:0000313" key="4">
    <source>
        <dbReference type="Proteomes" id="UP001595548"/>
    </source>
</evidence>
<dbReference type="Gene3D" id="3.30.43.10">
    <property type="entry name" value="Uridine Diphospho-n-acetylenolpyruvylglucosamine Reductase, domain 2"/>
    <property type="match status" value="1"/>
</dbReference>
<dbReference type="Gene3D" id="3.30.465.10">
    <property type="match status" value="1"/>
</dbReference>